<keyword evidence="15" id="KW-1185">Reference proteome</keyword>
<dbReference type="GO" id="GO:0015280">
    <property type="term" value="F:ligand-gated sodium channel activity"/>
    <property type="evidence" value="ECO:0007669"/>
    <property type="project" value="TreeGrafter"/>
</dbReference>
<name>A0A7E4W607_PANRE</name>
<reference evidence="15" key="1">
    <citation type="journal article" date="2013" name="Genetics">
        <title>The draft genome and transcriptome of Panagrellus redivivus are shaped by the harsh demands of a free-living lifestyle.</title>
        <authorList>
            <person name="Srinivasan J."/>
            <person name="Dillman A.R."/>
            <person name="Macchietto M.G."/>
            <person name="Heikkinen L."/>
            <person name="Lakso M."/>
            <person name="Fracchia K.M."/>
            <person name="Antoshechkin I."/>
            <person name="Mortazavi A."/>
            <person name="Wong G."/>
            <person name="Sternberg P.W."/>
        </authorList>
    </citation>
    <scope>NUCLEOTIDE SEQUENCE [LARGE SCALE GENOMIC DNA]</scope>
    <source>
        <strain evidence="15">MT8872</strain>
    </source>
</reference>
<evidence type="ECO:0000256" key="11">
    <source>
        <dbReference type="ARBA" id="ARBA00023201"/>
    </source>
</evidence>
<keyword evidence="6 14" id="KW-1133">Transmembrane helix</keyword>
<evidence type="ECO:0000256" key="4">
    <source>
        <dbReference type="ARBA" id="ARBA00022461"/>
    </source>
</evidence>
<evidence type="ECO:0000313" key="15">
    <source>
        <dbReference type="Proteomes" id="UP000492821"/>
    </source>
</evidence>
<dbReference type="Proteomes" id="UP000492821">
    <property type="component" value="Unassembled WGS sequence"/>
</dbReference>
<dbReference type="PANTHER" id="PTHR11690">
    <property type="entry name" value="AMILORIDE-SENSITIVE SODIUM CHANNEL-RELATED"/>
    <property type="match status" value="1"/>
</dbReference>
<keyword evidence="9 14" id="KW-0472">Membrane</keyword>
<evidence type="ECO:0000256" key="9">
    <source>
        <dbReference type="ARBA" id="ARBA00023136"/>
    </source>
</evidence>
<keyword evidence="11 13" id="KW-0739">Sodium transport</keyword>
<evidence type="ECO:0000256" key="3">
    <source>
        <dbReference type="ARBA" id="ARBA00022448"/>
    </source>
</evidence>
<comment type="similarity">
    <text evidence="2 13">Belongs to the amiloride-sensitive sodium channel (TC 1.A.6) family.</text>
</comment>
<dbReference type="AlphaFoldDB" id="A0A7E4W607"/>
<dbReference type="GO" id="GO:0005886">
    <property type="term" value="C:plasma membrane"/>
    <property type="evidence" value="ECO:0007669"/>
    <property type="project" value="TreeGrafter"/>
</dbReference>
<evidence type="ECO:0000256" key="1">
    <source>
        <dbReference type="ARBA" id="ARBA00004141"/>
    </source>
</evidence>
<evidence type="ECO:0000313" key="16">
    <source>
        <dbReference type="WBParaSite" id="Pan_g7455.t1"/>
    </source>
</evidence>
<dbReference type="InterPro" id="IPR001873">
    <property type="entry name" value="ENaC"/>
</dbReference>
<evidence type="ECO:0000256" key="12">
    <source>
        <dbReference type="ARBA" id="ARBA00023303"/>
    </source>
</evidence>
<organism evidence="15 16">
    <name type="scientific">Panagrellus redivivus</name>
    <name type="common">Microworm</name>
    <dbReference type="NCBI Taxonomy" id="6233"/>
    <lineage>
        <taxon>Eukaryota</taxon>
        <taxon>Metazoa</taxon>
        <taxon>Ecdysozoa</taxon>
        <taxon>Nematoda</taxon>
        <taxon>Chromadorea</taxon>
        <taxon>Rhabditida</taxon>
        <taxon>Tylenchina</taxon>
        <taxon>Panagrolaimomorpha</taxon>
        <taxon>Panagrolaimoidea</taxon>
        <taxon>Panagrolaimidae</taxon>
        <taxon>Panagrellus</taxon>
    </lineage>
</organism>
<dbReference type="Pfam" id="PF00858">
    <property type="entry name" value="ASC"/>
    <property type="match status" value="1"/>
</dbReference>
<dbReference type="PRINTS" id="PR01078">
    <property type="entry name" value="AMINACHANNEL"/>
</dbReference>
<proteinExistence type="inferred from homology"/>
<keyword evidence="4 13" id="KW-0894">Sodium channel</keyword>
<keyword evidence="10" id="KW-0325">Glycoprotein</keyword>
<dbReference type="PANTHER" id="PTHR11690:SF248">
    <property type="entry name" value="PICKPOCKET 17, ISOFORM A"/>
    <property type="match status" value="1"/>
</dbReference>
<accession>A0A7E4W607</accession>
<evidence type="ECO:0000256" key="10">
    <source>
        <dbReference type="ARBA" id="ARBA00023180"/>
    </source>
</evidence>
<dbReference type="Gene3D" id="1.10.287.770">
    <property type="entry name" value="YojJ-like"/>
    <property type="match status" value="1"/>
</dbReference>
<keyword evidence="3 13" id="KW-0813">Transport</keyword>
<protein>
    <submittedName>
        <fullName evidence="16">CX domain-containing protein</fullName>
    </submittedName>
</protein>
<keyword evidence="5 13" id="KW-0812">Transmembrane</keyword>
<sequence length="213" mass="24449">MLGNMTKCVFANLEALLSLRDYQNPNSTVYWNPETMCDCKLPCEETTISTTFTLARAPANVYTVMNSKYEPTTYNCYTRSNFGNSNSCISWYQQNSVVVSVYFETFDYLSLTETATYTMSTMLNDFGGQLGLWTGFSVITITELVCLVVMMCLYGIVGSRIVRKVNPESADGDWRIVDVKDLREELDNHEYLDREQARMQQLRLRNNAMNSQY</sequence>
<keyword evidence="12 13" id="KW-0407">Ion channel</keyword>
<evidence type="ECO:0000256" key="2">
    <source>
        <dbReference type="ARBA" id="ARBA00007193"/>
    </source>
</evidence>
<evidence type="ECO:0000256" key="13">
    <source>
        <dbReference type="RuleBase" id="RU000679"/>
    </source>
</evidence>
<dbReference type="WBParaSite" id="Pan_g7455.t1">
    <property type="protein sequence ID" value="Pan_g7455.t1"/>
    <property type="gene ID" value="Pan_g7455"/>
</dbReference>
<evidence type="ECO:0000256" key="8">
    <source>
        <dbReference type="ARBA" id="ARBA00023065"/>
    </source>
</evidence>
<keyword evidence="7" id="KW-0915">Sodium</keyword>
<comment type="subcellular location">
    <subcellularLocation>
        <location evidence="1">Membrane</location>
        <topology evidence="1">Multi-pass membrane protein</topology>
    </subcellularLocation>
</comment>
<evidence type="ECO:0000256" key="7">
    <source>
        <dbReference type="ARBA" id="ARBA00023053"/>
    </source>
</evidence>
<evidence type="ECO:0000256" key="14">
    <source>
        <dbReference type="SAM" id="Phobius"/>
    </source>
</evidence>
<evidence type="ECO:0000256" key="5">
    <source>
        <dbReference type="ARBA" id="ARBA00022692"/>
    </source>
</evidence>
<feature type="transmembrane region" description="Helical" evidence="14">
    <location>
        <begin position="130"/>
        <end position="157"/>
    </location>
</feature>
<keyword evidence="8 13" id="KW-0406">Ion transport</keyword>
<evidence type="ECO:0000256" key="6">
    <source>
        <dbReference type="ARBA" id="ARBA00022989"/>
    </source>
</evidence>
<reference evidence="16" key="2">
    <citation type="submission" date="2020-10" db="UniProtKB">
        <authorList>
            <consortium name="WormBaseParasite"/>
        </authorList>
    </citation>
    <scope>IDENTIFICATION</scope>
</reference>